<evidence type="ECO:0000256" key="1">
    <source>
        <dbReference type="SAM" id="SignalP"/>
    </source>
</evidence>
<accession>A0A679BB51</accession>
<feature type="signal peptide" evidence="1">
    <location>
        <begin position="1"/>
        <end position="21"/>
    </location>
</feature>
<name>A0A679BB51_ORYNI</name>
<dbReference type="EMBL" id="AP018870">
    <property type="protein sequence ID" value="BBF89733.1"/>
    <property type="molecule type" value="Genomic_DNA"/>
</dbReference>
<sequence length="115" mass="13313">MFRCYCFWMKVATSGLLKVLASVSGDWYRQMWFSRRRFAILPWRSLLGAVCMMEHAAENGINGAQQSTIRNSSTDALIQKISTFSEERVRMAALIGARGGGVYWERKTWDRPVWR</sequence>
<feature type="chain" id="PRO_5025376512" evidence="1">
    <location>
        <begin position="22"/>
        <end position="115"/>
    </location>
</feature>
<organism evidence="2">
    <name type="scientific">Oryza nivara</name>
    <name type="common">Indian wild rice</name>
    <name type="synonym">Oryza sativa f. spontanea</name>
    <dbReference type="NCBI Taxonomy" id="4536"/>
    <lineage>
        <taxon>Eukaryota</taxon>
        <taxon>Viridiplantae</taxon>
        <taxon>Streptophyta</taxon>
        <taxon>Embryophyta</taxon>
        <taxon>Tracheophyta</taxon>
        <taxon>Spermatophyta</taxon>
        <taxon>Magnoliopsida</taxon>
        <taxon>Liliopsida</taxon>
        <taxon>Poales</taxon>
        <taxon>Poaceae</taxon>
        <taxon>BOP clade</taxon>
        <taxon>Oryzoideae</taxon>
        <taxon>Oryzeae</taxon>
        <taxon>Oryzinae</taxon>
        <taxon>Oryza</taxon>
    </lineage>
</organism>
<gene>
    <name evidence="2" type="primary">BBa0076N07.22</name>
</gene>
<evidence type="ECO:0000313" key="2">
    <source>
        <dbReference type="EMBL" id="BBF89733.1"/>
    </source>
</evidence>
<proteinExistence type="predicted"/>
<reference evidence="2" key="1">
    <citation type="submission" date="2018-08" db="EMBL/GenBank/DDBJ databases">
        <title>Oryza nivara genomic DNA, chromosome 11, BAC clone:BBa0076N07.</title>
        <authorList>
            <person name="Wu J."/>
            <person name="Kanamori H."/>
        </authorList>
    </citation>
    <scope>NUCLEOTIDE SEQUENCE</scope>
    <source>
        <strain evidence="2">W0106</strain>
    </source>
</reference>
<keyword evidence="1" id="KW-0732">Signal</keyword>
<protein>
    <submittedName>
        <fullName evidence="2">Uncharacterized protein</fullName>
    </submittedName>
</protein>
<dbReference type="AlphaFoldDB" id="A0A679BB51"/>